<organism evidence="5 6">
    <name type="scientific">[Mycoplasma] gypis</name>
    <dbReference type="NCBI Taxonomy" id="92404"/>
    <lineage>
        <taxon>Bacteria</taxon>
        <taxon>Bacillati</taxon>
        <taxon>Mycoplasmatota</taxon>
        <taxon>Mycoplasmoidales</taxon>
        <taxon>Metamycoplasmataceae</taxon>
        <taxon>Metamycoplasma</taxon>
    </lineage>
</organism>
<feature type="region of interest" description="Disordered" evidence="4">
    <location>
        <begin position="106"/>
        <end position="163"/>
    </location>
</feature>
<dbReference type="Proteomes" id="UP001460679">
    <property type="component" value="Chromosome"/>
</dbReference>
<dbReference type="InterPro" id="IPR012340">
    <property type="entry name" value="NA-bd_OB-fold"/>
</dbReference>
<dbReference type="PIRSF" id="PIRSF002070">
    <property type="entry name" value="SSB"/>
    <property type="match status" value="1"/>
</dbReference>
<dbReference type="GO" id="GO:0003677">
    <property type="term" value="F:DNA binding"/>
    <property type="evidence" value="ECO:0007669"/>
    <property type="project" value="UniProtKB-KW"/>
</dbReference>
<keyword evidence="6" id="KW-1185">Reference proteome</keyword>
<reference evidence="5" key="1">
    <citation type="submission" date="2024-03" db="EMBL/GenBank/DDBJ databases">
        <title>Complete genome sequence of Mycoplasma gypis type strain B1/T1.</title>
        <authorList>
            <person name="Spergser J."/>
        </authorList>
    </citation>
    <scope>NUCLEOTIDE SEQUENCE [LARGE SCALE GENOMIC DNA]</scope>
    <source>
        <strain evidence="5">B1/T1</strain>
    </source>
</reference>
<protein>
    <recommendedName>
        <fullName evidence="2 3">Single-stranded DNA-binding protein</fullName>
        <shortName evidence="2">SSB</shortName>
    </recommendedName>
</protein>
<evidence type="ECO:0000256" key="3">
    <source>
        <dbReference type="PIRNR" id="PIRNR002070"/>
    </source>
</evidence>
<dbReference type="Gene3D" id="2.40.50.140">
    <property type="entry name" value="Nucleic acid-binding proteins"/>
    <property type="match status" value="1"/>
</dbReference>
<dbReference type="InterPro" id="IPR000424">
    <property type="entry name" value="Primosome_PriB/ssb"/>
</dbReference>
<dbReference type="InterPro" id="IPR011344">
    <property type="entry name" value="ssDNA-bd"/>
</dbReference>
<dbReference type="PANTHER" id="PTHR10302">
    <property type="entry name" value="SINGLE-STRANDED DNA-BINDING PROTEIN"/>
    <property type="match status" value="1"/>
</dbReference>
<sequence length="170" mass="18889">MNKVILVGRITDLPTAGTTSNQTEYSRFTLAVDRRAYGQNQPLTDFIPCVAWRNNANFINKFLTKGSLLLVEGSLQVSRSLYNGASVLNYSVNVENIQSLESKEVTESRRNKNANMTSNSNAGINIPPVNQNSKNLNSKTNQEFSESEITEVSSPNSSGDWDNIFDDFEI</sequence>
<dbReference type="NCBIfam" id="TIGR00621">
    <property type="entry name" value="ssb"/>
    <property type="match status" value="1"/>
</dbReference>
<dbReference type="PROSITE" id="PS50935">
    <property type="entry name" value="SSB"/>
    <property type="match status" value="1"/>
</dbReference>
<gene>
    <name evidence="5" type="ORF">WG616_02485</name>
</gene>
<name>A0ABZ2RMI1_9BACT</name>
<evidence type="ECO:0000256" key="2">
    <source>
        <dbReference type="HAMAP-Rule" id="MF_00984"/>
    </source>
</evidence>
<comment type="subunit">
    <text evidence="2">Homotetramer.</text>
</comment>
<keyword evidence="1 2" id="KW-0238">DNA-binding</keyword>
<dbReference type="Pfam" id="PF00436">
    <property type="entry name" value="SSB"/>
    <property type="match status" value="1"/>
</dbReference>
<dbReference type="HAMAP" id="MF_00984">
    <property type="entry name" value="SSB"/>
    <property type="match status" value="1"/>
</dbReference>
<accession>A0ABZ2RMI1</accession>
<evidence type="ECO:0000256" key="4">
    <source>
        <dbReference type="SAM" id="MobiDB-lite"/>
    </source>
</evidence>
<dbReference type="CDD" id="cd04496">
    <property type="entry name" value="SSB_OBF"/>
    <property type="match status" value="1"/>
</dbReference>
<feature type="compositionally biased region" description="Polar residues" evidence="4">
    <location>
        <begin position="150"/>
        <end position="160"/>
    </location>
</feature>
<evidence type="ECO:0000313" key="6">
    <source>
        <dbReference type="Proteomes" id="UP001460679"/>
    </source>
</evidence>
<feature type="compositionally biased region" description="Polar residues" evidence="4">
    <location>
        <begin position="113"/>
        <end position="144"/>
    </location>
</feature>
<dbReference type="EMBL" id="CP148066">
    <property type="protein sequence ID" value="WXL28216.1"/>
    <property type="molecule type" value="Genomic_DNA"/>
</dbReference>
<evidence type="ECO:0000313" key="5">
    <source>
        <dbReference type="EMBL" id="WXL28216.1"/>
    </source>
</evidence>
<dbReference type="RefSeq" id="WP_205498247.1">
    <property type="nucleotide sequence ID" value="NZ_CP148066.1"/>
</dbReference>
<proteinExistence type="inferred from homology"/>
<dbReference type="SUPFAM" id="SSF50249">
    <property type="entry name" value="Nucleic acid-binding proteins"/>
    <property type="match status" value="1"/>
</dbReference>
<evidence type="ECO:0000256" key="1">
    <source>
        <dbReference type="ARBA" id="ARBA00023125"/>
    </source>
</evidence>
<dbReference type="PANTHER" id="PTHR10302:SF27">
    <property type="entry name" value="SINGLE-STRANDED DNA-BINDING PROTEIN"/>
    <property type="match status" value="1"/>
</dbReference>
<comment type="caution">
    <text evidence="2">Lacks conserved residue(s) required for the propagation of feature annotation.</text>
</comment>